<feature type="transmembrane region" description="Helical" evidence="8">
    <location>
        <begin position="180"/>
        <end position="202"/>
    </location>
</feature>
<feature type="transmembrane region" description="Helical" evidence="8">
    <location>
        <begin position="525"/>
        <end position="550"/>
    </location>
</feature>
<dbReference type="Gene3D" id="1.20.1250.20">
    <property type="entry name" value="MFS general substrate transporter like domains"/>
    <property type="match status" value="2"/>
</dbReference>
<evidence type="ECO:0000256" key="6">
    <source>
        <dbReference type="ARBA" id="ARBA00023136"/>
    </source>
</evidence>
<evidence type="ECO:0000259" key="9">
    <source>
        <dbReference type="PROSITE" id="PS50850"/>
    </source>
</evidence>
<feature type="transmembrane region" description="Helical" evidence="8">
    <location>
        <begin position="81"/>
        <end position="99"/>
    </location>
</feature>
<feature type="transmembrane region" description="Helical" evidence="8">
    <location>
        <begin position="367"/>
        <end position="388"/>
    </location>
</feature>
<feature type="compositionally biased region" description="Pro residues" evidence="7">
    <location>
        <begin position="431"/>
        <end position="447"/>
    </location>
</feature>
<dbReference type="AlphaFoldDB" id="A0A250X0S5"/>
<comment type="subcellular location">
    <subcellularLocation>
        <location evidence="1">Membrane</location>
        <topology evidence="1">Multi-pass membrane protein</topology>
    </subcellularLocation>
</comment>
<feature type="transmembrane region" description="Helical" evidence="8">
    <location>
        <begin position="400"/>
        <end position="419"/>
    </location>
</feature>
<dbReference type="InterPro" id="IPR036259">
    <property type="entry name" value="MFS_trans_sf"/>
</dbReference>
<evidence type="ECO:0000256" key="3">
    <source>
        <dbReference type="ARBA" id="ARBA00022448"/>
    </source>
</evidence>
<evidence type="ECO:0000313" key="10">
    <source>
        <dbReference type="EMBL" id="GAX76529.1"/>
    </source>
</evidence>
<dbReference type="GO" id="GO:0022857">
    <property type="term" value="F:transmembrane transporter activity"/>
    <property type="evidence" value="ECO:0007669"/>
    <property type="project" value="InterPro"/>
</dbReference>
<dbReference type="InterPro" id="IPR005829">
    <property type="entry name" value="Sugar_transporter_CS"/>
</dbReference>
<evidence type="ECO:0000256" key="4">
    <source>
        <dbReference type="ARBA" id="ARBA00022692"/>
    </source>
</evidence>
<feature type="transmembrane region" description="Helical" evidence="8">
    <location>
        <begin position="499"/>
        <end position="519"/>
    </location>
</feature>
<keyword evidence="4 8" id="KW-0812">Transmembrane</keyword>
<dbReference type="InterPro" id="IPR005828">
    <property type="entry name" value="MFS_sugar_transport-like"/>
</dbReference>
<dbReference type="InterPro" id="IPR003663">
    <property type="entry name" value="Sugar/inositol_transpt"/>
</dbReference>
<dbReference type="PROSITE" id="PS00216">
    <property type="entry name" value="SUGAR_TRANSPORT_1"/>
    <property type="match status" value="1"/>
</dbReference>
<evidence type="ECO:0000256" key="5">
    <source>
        <dbReference type="ARBA" id="ARBA00022989"/>
    </source>
</evidence>
<dbReference type="GO" id="GO:0016020">
    <property type="term" value="C:membrane"/>
    <property type="evidence" value="ECO:0007669"/>
    <property type="project" value="UniProtKB-SubCell"/>
</dbReference>
<gene>
    <name evidence="10" type="ORF">CEUSTIGMA_g3975.t1</name>
</gene>
<dbReference type="PANTHER" id="PTHR48020">
    <property type="entry name" value="PROTON MYO-INOSITOL COTRANSPORTER"/>
    <property type="match status" value="1"/>
</dbReference>
<feature type="region of interest" description="Disordered" evidence="7">
    <location>
        <begin position="641"/>
        <end position="661"/>
    </location>
</feature>
<keyword evidence="3" id="KW-0813">Transport</keyword>
<accession>A0A250X0S5</accession>
<dbReference type="OrthoDB" id="6612291at2759"/>
<evidence type="ECO:0000313" key="11">
    <source>
        <dbReference type="Proteomes" id="UP000232323"/>
    </source>
</evidence>
<evidence type="ECO:0000256" key="8">
    <source>
        <dbReference type="SAM" id="Phobius"/>
    </source>
</evidence>
<proteinExistence type="inferred from homology"/>
<reference evidence="10 11" key="1">
    <citation type="submission" date="2017-08" db="EMBL/GenBank/DDBJ databases">
        <title>Acidophilic green algal genome provides insights into adaptation to an acidic environment.</title>
        <authorList>
            <person name="Hirooka S."/>
            <person name="Hirose Y."/>
            <person name="Kanesaki Y."/>
            <person name="Higuchi S."/>
            <person name="Fujiwara T."/>
            <person name="Onuma R."/>
            <person name="Era A."/>
            <person name="Ohbayashi R."/>
            <person name="Uzuka A."/>
            <person name="Nozaki H."/>
            <person name="Yoshikawa H."/>
            <person name="Miyagishima S.Y."/>
        </authorList>
    </citation>
    <scope>NUCLEOTIDE SEQUENCE [LARGE SCALE GENOMIC DNA]</scope>
    <source>
        <strain evidence="10 11">NIES-2499</strain>
    </source>
</reference>
<dbReference type="SUPFAM" id="SSF103473">
    <property type="entry name" value="MFS general substrate transporter"/>
    <property type="match status" value="1"/>
</dbReference>
<feature type="transmembrane region" description="Helical" evidence="8">
    <location>
        <begin position="462"/>
        <end position="487"/>
    </location>
</feature>
<dbReference type="PROSITE" id="PS50850">
    <property type="entry name" value="MFS"/>
    <property type="match status" value="1"/>
</dbReference>
<feature type="transmembrane region" description="Helical" evidence="8">
    <location>
        <begin position="332"/>
        <end position="355"/>
    </location>
</feature>
<feature type="region of interest" description="Disordered" evidence="7">
    <location>
        <begin position="428"/>
        <end position="450"/>
    </location>
</feature>
<feature type="transmembrane region" description="Helical" evidence="8">
    <location>
        <begin position="12"/>
        <end position="31"/>
    </location>
</feature>
<keyword evidence="5 8" id="KW-1133">Transmembrane helix</keyword>
<evidence type="ECO:0000256" key="1">
    <source>
        <dbReference type="ARBA" id="ARBA00004141"/>
    </source>
</evidence>
<name>A0A250X0S5_9CHLO</name>
<dbReference type="Pfam" id="PF00083">
    <property type="entry name" value="Sugar_tr"/>
    <property type="match status" value="2"/>
</dbReference>
<protein>
    <recommendedName>
        <fullName evidence="9">Major facilitator superfamily (MFS) profile domain-containing protein</fullName>
    </recommendedName>
</protein>
<evidence type="ECO:0000256" key="2">
    <source>
        <dbReference type="ARBA" id="ARBA00010992"/>
    </source>
</evidence>
<feature type="transmembrane region" description="Helical" evidence="8">
    <location>
        <begin position="147"/>
        <end position="168"/>
    </location>
</feature>
<feature type="transmembrane region" description="Helical" evidence="8">
    <location>
        <begin position="105"/>
        <end position="126"/>
    </location>
</feature>
<keyword evidence="6 8" id="KW-0472">Membrane</keyword>
<organism evidence="10 11">
    <name type="scientific">Chlamydomonas eustigma</name>
    <dbReference type="NCBI Taxonomy" id="1157962"/>
    <lineage>
        <taxon>Eukaryota</taxon>
        <taxon>Viridiplantae</taxon>
        <taxon>Chlorophyta</taxon>
        <taxon>core chlorophytes</taxon>
        <taxon>Chlorophyceae</taxon>
        <taxon>CS clade</taxon>
        <taxon>Chlamydomonadales</taxon>
        <taxon>Chlamydomonadaceae</taxon>
        <taxon>Chlamydomonas</taxon>
    </lineage>
</organism>
<dbReference type="PRINTS" id="PR00171">
    <property type="entry name" value="SUGRTRNSPORT"/>
</dbReference>
<feature type="domain" description="Major facilitator superfamily (MFS) profile" evidence="9">
    <location>
        <begin position="15"/>
        <end position="553"/>
    </location>
</feature>
<dbReference type="STRING" id="1157962.A0A250X0S5"/>
<dbReference type="Proteomes" id="UP000232323">
    <property type="component" value="Unassembled WGS sequence"/>
</dbReference>
<comment type="caution">
    <text evidence="10">The sequence shown here is derived from an EMBL/GenBank/DDBJ whole genome shotgun (WGS) entry which is preliminary data.</text>
</comment>
<keyword evidence="11" id="KW-1185">Reference proteome</keyword>
<dbReference type="InterPro" id="IPR020846">
    <property type="entry name" value="MFS_dom"/>
</dbReference>
<dbReference type="PANTHER" id="PTHR48020:SF12">
    <property type="entry name" value="PROTON MYO-INOSITOL COTRANSPORTER"/>
    <property type="match status" value="1"/>
</dbReference>
<dbReference type="EMBL" id="BEGY01000018">
    <property type="protein sequence ID" value="GAX76529.1"/>
    <property type="molecule type" value="Genomic_DNA"/>
</dbReference>
<dbReference type="InterPro" id="IPR050814">
    <property type="entry name" value="Myo-inositol_Transporter"/>
</dbReference>
<sequence length="661" mass="71280">MPPLNEAYPFRLRLSVGAALLGSFQSGYQIAVLNTALEHVTRSGSYYSGSVLASPILFGAVLGALSAGWVSNKYGPKSAQLITAFYFLLGTILTALPWGDQDHNQHGFVIGRCISGLGVGAASIHASRYIRDICPRELRPSILRMPTVLQSTGVLIAYMIGLPYWYLVDSVGVFGLVIPWWRVMVAGAALFAVAQVLCLLACPESPSWLESRDKEKADEACILLWGSRAILYEEAGDQQPETPPDDDQMPWKQASLLSSAEMHWGHHATVDNSLERRQNATLPQGLMEHHGASISGGEGPSAPLLSGELSTHSCVVHEGWFTTLMRYEYRRLLMLGLGLPVLQQASGISAVLLYSAEIFPELGFDHATIWGCVILGLVNLSVTSVAALISDRFGRRPVMIVSYAGMTACLFAISIITFFQDLDGPSQFAPPGSPSSPPSPPPPPPPSGSSFEFQDDVEALDIANAILLCFYTAFYALAAGPLSRLYLDEILPLKIKAHVSSLGVILGWTCSLLVAVSFLPALEGIGIGGIFMIFGVFSVLALTLVLMMMVESKGKSSSELDQLLILPPRPQLRNFFPGYTVQGASSAASEHSLPSIRVSYSGLTGIGSKRAQGQGLNLGTSSTATANDAWTKLLLMQRQQQQWQHPQHVHDQSEEAMSSSF</sequence>
<comment type="similarity">
    <text evidence="2">Belongs to the major facilitator superfamily. Sugar transporter (TC 2.A.1.1) family.</text>
</comment>
<evidence type="ECO:0000256" key="7">
    <source>
        <dbReference type="SAM" id="MobiDB-lite"/>
    </source>
</evidence>
<feature type="transmembrane region" description="Helical" evidence="8">
    <location>
        <begin position="51"/>
        <end position="69"/>
    </location>
</feature>